<accession>A0ABS2NIR2</accession>
<dbReference type="EMBL" id="JAFBDZ010000005">
    <property type="protein sequence ID" value="MBM7587708.1"/>
    <property type="molecule type" value="Genomic_DNA"/>
</dbReference>
<comment type="caution">
    <text evidence="1">The sequence shown here is derived from an EMBL/GenBank/DDBJ whole genome shotgun (WGS) entry which is preliminary data.</text>
</comment>
<gene>
    <name evidence="1" type="ORF">JOC86_004282</name>
</gene>
<protein>
    <submittedName>
        <fullName evidence="1">Uncharacterized protein</fullName>
    </submittedName>
</protein>
<reference evidence="1 2" key="1">
    <citation type="submission" date="2021-01" db="EMBL/GenBank/DDBJ databases">
        <title>Genomic Encyclopedia of Type Strains, Phase IV (KMG-IV): sequencing the most valuable type-strain genomes for metagenomic binning, comparative biology and taxonomic classification.</title>
        <authorList>
            <person name="Goeker M."/>
        </authorList>
    </citation>
    <scope>NUCLEOTIDE SEQUENCE [LARGE SCALE GENOMIC DNA]</scope>
    <source>
        <strain evidence="1 2">DSM 24834</strain>
    </source>
</reference>
<dbReference type="Proteomes" id="UP001646157">
    <property type="component" value="Unassembled WGS sequence"/>
</dbReference>
<keyword evidence="2" id="KW-1185">Reference proteome</keyword>
<sequence length="39" mass="4423">MTDRFKTGGKTPENSVYEFDGYTIVPQLLIQVVMNKKSS</sequence>
<evidence type="ECO:0000313" key="1">
    <source>
        <dbReference type="EMBL" id="MBM7587708.1"/>
    </source>
</evidence>
<evidence type="ECO:0000313" key="2">
    <source>
        <dbReference type="Proteomes" id="UP001646157"/>
    </source>
</evidence>
<organism evidence="1 2">
    <name type="scientific">Rossellomorea pakistanensis</name>
    <dbReference type="NCBI Taxonomy" id="992288"/>
    <lineage>
        <taxon>Bacteria</taxon>
        <taxon>Bacillati</taxon>
        <taxon>Bacillota</taxon>
        <taxon>Bacilli</taxon>
        <taxon>Bacillales</taxon>
        <taxon>Bacillaceae</taxon>
        <taxon>Rossellomorea</taxon>
    </lineage>
</organism>
<name>A0ABS2NIR2_9BACI</name>
<proteinExistence type="predicted"/>